<name>A0ABY5LW40_9CYAN</name>
<gene>
    <name evidence="1" type="ORF">NG743_03935</name>
</gene>
<dbReference type="EMBL" id="CP099464">
    <property type="protein sequence ID" value="UUO16208.1"/>
    <property type="molecule type" value="Genomic_DNA"/>
</dbReference>
<sequence length="56" mass="6312">MPYKRIVTFIGALGDQLKGFDTLFTAWQQLCKSSDWNANLVVIGVGAELPLWKNRT</sequence>
<dbReference type="RefSeq" id="WP_228043800.1">
    <property type="nucleotide sequence ID" value="NZ_CP099464.1"/>
</dbReference>
<evidence type="ECO:0000313" key="1">
    <source>
        <dbReference type="EMBL" id="UUO16208.1"/>
    </source>
</evidence>
<dbReference type="SUPFAM" id="SSF53756">
    <property type="entry name" value="UDP-Glycosyltransferase/glycogen phosphorylase"/>
    <property type="match status" value="1"/>
</dbReference>
<organism evidence="1 2">
    <name type="scientific">Dolichospermum heterosporum TAC447</name>
    <dbReference type="NCBI Taxonomy" id="747523"/>
    <lineage>
        <taxon>Bacteria</taxon>
        <taxon>Bacillati</taxon>
        <taxon>Cyanobacteriota</taxon>
        <taxon>Cyanophyceae</taxon>
        <taxon>Nostocales</taxon>
        <taxon>Aphanizomenonaceae</taxon>
        <taxon>Dolichospermum</taxon>
        <taxon>Dolichospermum heterosporum</taxon>
    </lineage>
</organism>
<reference evidence="1" key="1">
    <citation type="submission" date="2022-06" db="EMBL/GenBank/DDBJ databases">
        <title>Nostosin G and Spiroidesin B from the Cyanobacterium Dolichospermum sp. NIES-1697.</title>
        <authorList>
            <person name="Phan C.-S."/>
            <person name="Mehjabin J.J."/>
            <person name="Anas A.R.J."/>
            <person name="Hayasaka M."/>
            <person name="Onoki R."/>
            <person name="Wang J."/>
            <person name="Umezawa T."/>
            <person name="Washio K."/>
            <person name="Morikawa M."/>
            <person name="Okino T."/>
        </authorList>
    </citation>
    <scope>NUCLEOTIDE SEQUENCE</scope>
    <source>
        <strain evidence="1">NIES-1697</strain>
    </source>
</reference>
<evidence type="ECO:0000313" key="2">
    <source>
        <dbReference type="Proteomes" id="UP001057561"/>
    </source>
</evidence>
<accession>A0ABY5LW40</accession>
<dbReference type="Proteomes" id="UP001057561">
    <property type="component" value="Chromosome"/>
</dbReference>
<keyword evidence="2" id="KW-1185">Reference proteome</keyword>
<dbReference type="Gene3D" id="3.40.50.2000">
    <property type="entry name" value="Glycogen Phosphorylase B"/>
    <property type="match status" value="1"/>
</dbReference>
<proteinExistence type="predicted"/>
<protein>
    <submittedName>
        <fullName evidence="1">Glycosyltransferase family 4 protein</fullName>
    </submittedName>
</protein>